<dbReference type="GeneID" id="41972349"/>
<gene>
    <name evidence="1" type="ORF">E0L32_004902</name>
</gene>
<comment type="caution">
    <text evidence="1">The sequence shown here is derived from an EMBL/GenBank/DDBJ whole genome shotgun (WGS) entry which is preliminary data.</text>
</comment>
<reference evidence="1 2" key="1">
    <citation type="submission" date="2019-06" db="EMBL/GenBank/DDBJ databases">
        <title>Draft genome sequence of the filamentous fungus Phialemoniopsis curvata isolated from diesel fuel.</title>
        <authorList>
            <person name="Varaljay V.A."/>
            <person name="Lyon W.J."/>
            <person name="Crouch A.L."/>
            <person name="Drake C.E."/>
            <person name="Hollomon J.M."/>
            <person name="Nadeau L.J."/>
            <person name="Nunn H.S."/>
            <person name="Stevenson B.S."/>
            <person name="Bojanowski C.L."/>
            <person name="Crookes-Goodson W.J."/>
        </authorList>
    </citation>
    <scope>NUCLEOTIDE SEQUENCE [LARGE SCALE GENOMIC DNA]</scope>
    <source>
        <strain evidence="1 2">D216</strain>
    </source>
</reference>
<dbReference type="EMBL" id="SKBQ01000024">
    <property type="protein sequence ID" value="TPX15072.1"/>
    <property type="molecule type" value="Genomic_DNA"/>
</dbReference>
<accession>A0A507AYK8</accession>
<dbReference type="InParanoid" id="A0A507AYK8"/>
<name>A0A507AYK8_9PEZI</name>
<keyword evidence="2" id="KW-1185">Reference proteome</keyword>
<dbReference type="AlphaFoldDB" id="A0A507AYK8"/>
<proteinExistence type="predicted"/>
<sequence length="418" mass="46027">MGATAQNSTTILPYGSHYDILSPCKAERSSRAAVYNFDGIQRYARTYVCPECHVAGFGPSVITRHVKRCKGSRRQTFNSCRRKRPVHCSAGCGNFFLRNALKTHTCGIVADPLWLGEQAGPPDLSIIAVRWYRNHGLTLGGVPGEMPDAVPDEAISLPLLAGAELPQLFVAGVPGDYGEGYDEEDEESKDTPSGVHLCRGRGCRQPVSALWHCRFHAEQITRINHRAEFRKGPSPAVVNDFLTRTPSRRLPATAWRAVKQAMGGDALKGEPGASVLFVDTESVYDYQNRRFTVCEVAIVSARGDLMLCTPIGLSVAETRQELARIGVSPSAVIAEWSLGGFDLQAMKSTFGNEHSPRQSLLGPRPWRELGLVSSVALRPLYSSVFPDSHLNARHHRADVDTKKLFRMTQIIMDLFVLE</sequence>
<protein>
    <submittedName>
        <fullName evidence="1">Uncharacterized protein</fullName>
    </submittedName>
</protein>
<evidence type="ECO:0000313" key="1">
    <source>
        <dbReference type="EMBL" id="TPX15072.1"/>
    </source>
</evidence>
<dbReference type="RefSeq" id="XP_030996783.1">
    <property type="nucleotide sequence ID" value="XM_031139364.1"/>
</dbReference>
<evidence type="ECO:0000313" key="2">
    <source>
        <dbReference type="Proteomes" id="UP000319257"/>
    </source>
</evidence>
<dbReference type="Proteomes" id="UP000319257">
    <property type="component" value="Unassembled WGS sequence"/>
</dbReference>
<dbReference type="OrthoDB" id="4758329at2759"/>
<organism evidence="1 2">
    <name type="scientific">Thyridium curvatum</name>
    <dbReference type="NCBI Taxonomy" id="1093900"/>
    <lineage>
        <taxon>Eukaryota</taxon>
        <taxon>Fungi</taxon>
        <taxon>Dikarya</taxon>
        <taxon>Ascomycota</taxon>
        <taxon>Pezizomycotina</taxon>
        <taxon>Sordariomycetes</taxon>
        <taxon>Sordariomycetidae</taxon>
        <taxon>Thyridiales</taxon>
        <taxon>Thyridiaceae</taxon>
        <taxon>Thyridium</taxon>
    </lineage>
</organism>